<dbReference type="AlphaFoldDB" id="A0A093XSS3"/>
<dbReference type="HOGENOM" id="CLU_320583_0_0_1"/>
<dbReference type="PANTHER" id="PTHR43625:SF40">
    <property type="entry name" value="ALDO-KETO REDUCTASE YAKC [NADP(+)]"/>
    <property type="match status" value="1"/>
</dbReference>
<evidence type="ECO:0000256" key="1">
    <source>
        <dbReference type="ARBA" id="ARBA00023002"/>
    </source>
</evidence>
<dbReference type="InterPro" id="IPR023210">
    <property type="entry name" value="NADP_OxRdtase_dom"/>
</dbReference>
<proteinExistence type="predicted"/>
<organism evidence="3">
    <name type="scientific">Talaromyces marneffei PM1</name>
    <dbReference type="NCBI Taxonomy" id="1077442"/>
    <lineage>
        <taxon>Eukaryota</taxon>
        <taxon>Fungi</taxon>
        <taxon>Dikarya</taxon>
        <taxon>Ascomycota</taxon>
        <taxon>Pezizomycotina</taxon>
        <taxon>Eurotiomycetes</taxon>
        <taxon>Eurotiomycetidae</taxon>
        <taxon>Eurotiales</taxon>
        <taxon>Trichocomaceae</taxon>
        <taxon>Talaromyces</taxon>
        <taxon>Talaromyces sect. Talaromyces</taxon>
    </lineage>
</organism>
<protein>
    <submittedName>
        <fullName evidence="3">Aldo-keto reductase yakc [NADP(+)]</fullName>
    </submittedName>
</protein>
<dbReference type="Gene3D" id="3.20.20.100">
    <property type="entry name" value="NADP-dependent oxidoreductase domain"/>
    <property type="match status" value="1"/>
</dbReference>
<reference key="1">
    <citation type="journal article" date="2014" name="PLoS Genet.">
        <title>Signature Gene Expression Reveals Novel Clues to the Molecular Mechanisms of Dimorphic Transition in Penicillium marneffei.</title>
        <authorList>
            <person name="Yang E."/>
            <person name="Wang G."/>
            <person name="Cai J."/>
            <person name="Woo P.C."/>
            <person name="Lau S.K."/>
            <person name="Yuen K.-Y."/>
            <person name="Chow W.-N."/>
            <person name="Lin X."/>
        </authorList>
    </citation>
    <scope>NUCLEOTIDE SEQUENCE [LARGE SCALE GENOMIC DNA]</scope>
    <source>
        <strain>PM1</strain>
    </source>
</reference>
<keyword evidence="1" id="KW-0560">Oxidoreductase</keyword>
<evidence type="ECO:0000313" key="3">
    <source>
        <dbReference type="EMBL" id="KFX48318.1"/>
    </source>
</evidence>
<dbReference type="eggNOG" id="ENOG502SHMT">
    <property type="taxonomic scope" value="Eukaryota"/>
</dbReference>
<sequence>MALVTRTLGKNGPSLPEIGFGLMSIGGVYGAAPNDEERSALLDHAHTIGERFWDTADIYADSEDAVGLWVKQNPGKRKDIFLATKFGIQFDPATYTQTLHSNPEYIKEACERSLKRLNTGWIDLYYCHRVDGKTPIEKTVEAMVELKNQGKIRHLGLSEVSASTLRRAHAVHPIAAVQLEYSPIAIEPEDPKIGLIQTARELGIAIVAYSPMGRGVISGGYKTAKEVHAIDPFLAMLPRFSKENYPRILDMITAFEQVAKSKGCTTGQLAMAWVLSRGEDVFVIPGTRKIKYLEENLATQHITLTSAEEKTLSDIIYATKFEGGRYPEGNPYQNHCLIDPSQQDSFFQHWGIVSLSLWSTVDVQEDALLVKNVASNVTKKNPNVRHVNALFKDESNKFFDNTVRREVVKATGQMLAPPLAEPDTAVPFFLGYYASIGRDVESARGFFEILVPIYSSQPQNSAFSLALSAVATGILAIWRYGPDSFQWPRESYTQAITSVRSATQDCIERSKPATLLAVLALHLYENITALYGLRAATRIHLDGALSLLPFADLNYVDEKISAYIRRFIRHTEISSAMRQKRPLQNVAYSWIGGKDTIAVPDNPSSALDAIGASVAELQASYIQAVTQNHSVSPSQRDLREWVAEAKRIDERLLVWARSVPNYWQPVKLMSGKDIGISIPTYQYVCEVYPTCQIATIWNLWRVQRLLLIKITLDSLHTMLNLRQSELTNDQILAGHQDILEYKQAFQDLVDSICHSVPFCLGSRTQPTSMADFTDPTILFPSDHLPASVNSNNLNMQNHSPMPKEEHRRHIISQGPWSITSPLSRLLEFFLEDGSQTIMSFLRPGQYEWISQQFLRSIVVLRIPQVDSSDGKDASSLNWSSQSSANIFLEHFVKRIRKGAIFMSGP</sequence>
<gene>
    <name evidence="3" type="ORF">GQ26_0120490</name>
</gene>
<dbReference type="GO" id="GO:0016491">
    <property type="term" value="F:oxidoreductase activity"/>
    <property type="evidence" value="ECO:0007669"/>
    <property type="project" value="UniProtKB-KW"/>
</dbReference>
<dbReference type="EMBL" id="JPOX01000012">
    <property type="protein sequence ID" value="KFX48318.1"/>
    <property type="molecule type" value="Genomic_DNA"/>
</dbReference>
<evidence type="ECO:0000259" key="2">
    <source>
        <dbReference type="Pfam" id="PF00248"/>
    </source>
</evidence>
<reference evidence="3" key="2">
    <citation type="journal article" date="2014" name="PLoS Genet.">
        <title>Signature gene expression reveals novel clues to the molecular mechanisms of dimorphic transition in Penicillium marneffei.</title>
        <authorList>
            <person name="Yang E."/>
            <person name="Wang G."/>
            <person name="Cai J."/>
            <person name="Woo P.C."/>
            <person name="Lau S.K."/>
            <person name="Yuen K.-Y."/>
            <person name="Chow W.-N."/>
            <person name="Lin X."/>
        </authorList>
    </citation>
    <scope>NUCLEOTIDE SEQUENCE</scope>
    <source>
        <strain evidence="3">PM1</strain>
    </source>
</reference>
<dbReference type="GO" id="GO:0005737">
    <property type="term" value="C:cytoplasm"/>
    <property type="evidence" value="ECO:0007669"/>
    <property type="project" value="TreeGrafter"/>
</dbReference>
<dbReference type="InterPro" id="IPR036812">
    <property type="entry name" value="NAD(P)_OxRdtase_dom_sf"/>
</dbReference>
<accession>A0A093XSS3</accession>
<comment type="caution">
    <text evidence="3">The sequence shown here is derived from an EMBL/GenBank/DDBJ whole genome shotgun (WGS) entry which is preliminary data.</text>
</comment>
<name>A0A093XSS3_TALMA</name>
<dbReference type="InterPro" id="IPR050791">
    <property type="entry name" value="Aldo-Keto_reductase"/>
</dbReference>
<dbReference type="PANTHER" id="PTHR43625">
    <property type="entry name" value="AFLATOXIN B1 ALDEHYDE REDUCTASE"/>
    <property type="match status" value="1"/>
</dbReference>
<dbReference type="Pfam" id="PF00248">
    <property type="entry name" value="Aldo_ket_red"/>
    <property type="match status" value="1"/>
</dbReference>
<dbReference type="SUPFAM" id="SSF51430">
    <property type="entry name" value="NAD(P)-linked oxidoreductase"/>
    <property type="match status" value="1"/>
</dbReference>
<feature type="domain" description="NADP-dependent oxidoreductase" evidence="2">
    <location>
        <begin position="17"/>
        <end position="313"/>
    </location>
</feature>